<organism evidence="2 3">
    <name type="scientific">Larimichthys crocea</name>
    <name type="common">Large yellow croaker</name>
    <name type="synonym">Pseudosciaena crocea</name>
    <dbReference type="NCBI Taxonomy" id="215358"/>
    <lineage>
        <taxon>Eukaryota</taxon>
        <taxon>Metazoa</taxon>
        <taxon>Chordata</taxon>
        <taxon>Craniata</taxon>
        <taxon>Vertebrata</taxon>
        <taxon>Euteleostomi</taxon>
        <taxon>Actinopterygii</taxon>
        <taxon>Neopterygii</taxon>
        <taxon>Teleostei</taxon>
        <taxon>Neoteleostei</taxon>
        <taxon>Acanthomorphata</taxon>
        <taxon>Eupercaria</taxon>
        <taxon>Sciaenidae</taxon>
        <taxon>Larimichthys</taxon>
    </lineage>
</organism>
<dbReference type="Proteomes" id="UP000424527">
    <property type="component" value="Unassembled WGS sequence"/>
</dbReference>
<proteinExistence type="predicted"/>
<feature type="region of interest" description="Disordered" evidence="1">
    <location>
        <begin position="314"/>
        <end position="342"/>
    </location>
</feature>
<protein>
    <submittedName>
        <fullName evidence="2">Uncharacterized protein</fullName>
    </submittedName>
</protein>
<comment type="caution">
    <text evidence="2">The sequence shown here is derived from an EMBL/GenBank/DDBJ whole genome shotgun (WGS) entry which is preliminary data.</text>
</comment>
<evidence type="ECO:0000256" key="1">
    <source>
        <dbReference type="SAM" id="MobiDB-lite"/>
    </source>
</evidence>
<accession>A0A6G0HFX1</accession>
<evidence type="ECO:0000313" key="2">
    <source>
        <dbReference type="EMBL" id="KAE8277921.1"/>
    </source>
</evidence>
<reference evidence="2 3" key="1">
    <citation type="submission" date="2019-07" db="EMBL/GenBank/DDBJ databases">
        <title>Chromosome genome assembly for large yellow croaker.</title>
        <authorList>
            <person name="Xiao S."/>
        </authorList>
    </citation>
    <scope>NUCLEOTIDE SEQUENCE [LARGE SCALE GENOMIC DNA]</scope>
    <source>
        <strain evidence="2">JMULYC20181020</strain>
        <tissue evidence="2">Muscle</tissue>
    </source>
</reference>
<evidence type="ECO:0000313" key="3">
    <source>
        <dbReference type="Proteomes" id="UP000424527"/>
    </source>
</evidence>
<dbReference type="AlphaFoldDB" id="A0A6G0HFX1"/>
<keyword evidence="3" id="KW-1185">Reference proteome</keyword>
<gene>
    <name evidence="2" type="ORF">D5F01_LYC24040</name>
</gene>
<dbReference type="EMBL" id="REGW02000090">
    <property type="protein sequence ID" value="KAE8277921.1"/>
    <property type="molecule type" value="Genomic_DNA"/>
</dbReference>
<name>A0A6G0HFX1_LARCR</name>
<sequence>MTGEESELCRSVYCDEMAYRRDMRAFWLTTDGRLVLVDQLCEDMKFRRLRQKNLLIALSLWTTDPELCGQTMRASKVAHGNLVTICGEAARLSRGRFHNLYANYPLPVNVDAEQNASSESIWLDENTFQAREIRNGSDLLLEIQPLYTAYFTFLSDNSTSSVLDERVSLLGAQCVSLEQAQHSNMDRRVEDFLNTYGYSDESPKFEQMRFLVFLGMPVNALRAMGVPVKFIDDHKRLVEKTSGDCTWFYIQGPQRQIQKMQTKPRTMQRDAGVIARPKSPDFAYRTPVSAPAETEFATFQTRLGENCCRNPERAKQYNVSPRSRLDGKQQQRRWKPGAETSY</sequence>